<evidence type="ECO:0000313" key="1">
    <source>
        <dbReference type="EMBL" id="KCW83920.1"/>
    </source>
</evidence>
<protein>
    <submittedName>
        <fullName evidence="1">Uncharacterized protein</fullName>
    </submittedName>
</protein>
<gene>
    <name evidence="1" type="ORF">EUGRSUZ_B00786</name>
</gene>
<dbReference type="InParanoid" id="A0A059D155"/>
<dbReference type="EMBL" id="KK198754">
    <property type="protein sequence ID" value="KCW83920.1"/>
    <property type="molecule type" value="Genomic_DNA"/>
</dbReference>
<reference evidence="1" key="1">
    <citation type="submission" date="2013-07" db="EMBL/GenBank/DDBJ databases">
        <title>The genome of Eucalyptus grandis.</title>
        <authorList>
            <person name="Schmutz J."/>
            <person name="Hayes R."/>
            <person name="Myburg A."/>
            <person name="Tuskan G."/>
            <person name="Grattapaglia D."/>
            <person name="Rokhsar D.S."/>
        </authorList>
    </citation>
    <scope>NUCLEOTIDE SEQUENCE</scope>
    <source>
        <tissue evidence="1">Leaf extractions</tissue>
    </source>
</reference>
<sequence>MRAILAKTNEIIVLESTPSLTFLTVAAINCGPVQKEPHLHNLTVIHSRQASGICININRYTNWRTAGVDGIMHIRVLQCFLGEKSKRIVGVVASTAHWICKILRRRRGAIIIEEEIGISGTQIEWRPFEADIMRRSTTGVIVHEGINHEDRTVHMEDFVNEELTLWEIQDRVFLYTGLLLPRNPKRVADIQAVSAVLRCAGLILRIIRYSLIDYAGKDDDKDQAATTSSADEALEIHLGLEGGREDCRNRQERAWKAICRKVKMGLV</sequence>
<accession>A0A059D155</accession>
<dbReference type="Gramene" id="KCW83920">
    <property type="protein sequence ID" value="KCW83920"/>
    <property type="gene ID" value="EUGRSUZ_B00786"/>
</dbReference>
<dbReference type="AlphaFoldDB" id="A0A059D155"/>
<proteinExistence type="predicted"/>
<organism evidence="1">
    <name type="scientific">Eucalyptus grandis</name>
    <name type="common">Flooded gum</name>
    <dbReference type="NCBI Taxonomy" id="71139"/>
    <lineage>
        <taxon>Eukaryota</taxon>
        <taxon>Viridiplantae</taxon>
        <taxon>Streptophyta</taxon>
        <taxon>Embryophyta</taxon>
        <taxon>Tracheophyta</taxon>
        <taxon>Spermatophyta</taxon>
        <taxon>Magnoliopsida</taxon>
        <taxon>eudicotyledons</taxon>
        <taxon>Gunneridae</taxon>
        <taxon>Pentapetalae</taxon>
        <taxon>rosids</taxon>
        <taxon>malvids</taxon>
        <taxon>Myrtales</taxon>
        <taxon>Myrtaceae</taxon>
        <taxon>Myrtoideae</taxon>
        <taxon>Eucalypteae</taxon>
        <taxon>Eucalyptus</taxon>
    </lineage>
</organism>
<name>A0A059D155_EUCGR</name>